<dbReference type="PIRSF" id="PIRSF031900">
    <property type="entry name" value="UCP031900"/>
    <property type="match status" value="1"/>
</dbReference>
<sequence length="327" mass="35415">MTRPRTLAVLAGLSLFVSWSGENGIERVRPAARVSATPVPLAESGPGRRRVGALAYLGGVRLTADDPAFGGYSSLMVQGDRFTLLSDLGDVLHFTLGAGWRPRAVRFADLPAGPRTGWTKRDRDSESMTVDPATGRVWVGFEQFNQIWRYGPGFAPPAQGVAPVAMAGWKDNGGAESMVRLRDGRFVAISETTRPPGGGTGRDALLWSGDPVAQPVPAFRFVYHPAPGFDPSDMTQLPDGRLLVLERRFQLPFRWSNRLVLVDPAAIRPGAAVTGQAVATLKAPLIHDNFEGVAAVREGEATILWLVSDDNQLPIQRTLLLKFRLEA</sequence>
<name>A0A7W7EZK7_9SPHN</name>
<organism evidence="2 3">
    <name type="scientific">Sphingomonas abaci</name>
    <dbReference type="NCBI Taxonomy" id="237611"/>
    <lineage>
        <taxon>Bacteria</taxon>
        <taxon>Pseudomonadati</taxon>
        <taxon>Pseudomonadota</taxon>
        <taxon>Alphaproteobacteria</taxon>
        <taxon>Sphingomonadales</taxon>
        <taxon>Sphingomonadaceae</taxon>
        <taxon>Sphingomonas</taxon>
    </lineage>
</organism>
<protein>
    <recommendedName>
        <fullName evidence="1">Phytase-like domain-containing protein</fullName>
    </recommendedName>
</protein>
<dbReference type="InterPro" id="IPR027372">
    <property type="entry name" value="Phytase-like_dom"/>
</dbReference>
<dbReference type="InterPro" id="IPR014567">
    <property type="entry name" value="UCP031900"/>
</dbReference>
<feature type="domain" description="Phytase-like" evidence="1">
    <location>
        <begin position="68"/>
        <end position="311"/>
    </location>
</feature>
<accession>A0A7W7EZK7</accession>
<dbReference type="RefSeq" id="WP_184113449.1">
    <property type="nucleotide sequence ID" value="NZ_JACHNY010000003.1"/>
</dbReference>
<evidence type="ECO:0000313" key="2">
    <source>
        <dbReference type="EMBL" id="MBB4617525.1"/>
    </source>
</evidence>
<dbReference type="EMBL" id="JACHNY010000003">
    <property type="protein sequence ID" value="MBB4617525.1"/>
    <property type="molecule type" value="Genomic_DNA"/>
</dbReference>
<proteinExistence type="predicted"/>
<dbReference type="SUPFAM" id="SSF63829">
    <property type="entry name" value="Calcium-dependent phosphotriesterase"/>
    <property type="match status" value="1"/>
</dbReference>
<dbReference type="Pfam" id="PF13449">
    <property type="entry name" value="Phytase-like"/>
    <property type="match status" value="1"/>
</dbReference>
<reference evidence="2 3" key="1">
    <citation type="submission" date="2020-08" db="EMBL/GenBank/DDBJ databases">
        <title>Genomic Encyclopedia of Type Strains, Phase IV (KMG-IV): sequencing the most valuable type-strain genomes for metagenomic binning, comparative biology and taxonomic classification.</title>
        <authorList>
            <person name="Goeker M."/>
        </authorList>
    </citation>
    <scope>NUCLEOTIDE SEQUENCE [LARGE SCALE GENOMIC DNA]</scope>
    <source>
        <strain evidence="2 3">DSM 15867</strain>
    </source>
</reference>
<evidence type="ECO:0000313" key="3">
    <source>
        <dbReference type="Proteomes" id="UP000574769"/>
    </source>
</evidence>
<dbReference type="Proteomes" id="UP000574769">
    <property type="component" value="Unassembled WGS sequence"/>
</dbReference>
<evidence type="ECO:0000259" key="1">
    <source>
        <dbReference type="Pfam" id="PF13449"/>
    </source>
</evidence>
<keyword evidence="3" id="KW-1185">Reference proteome</keyword>
<dbReference type="AlphaFoldDB" id="A0A7W7EZK7"/>
<comment type="caution">
    <text evidence="2">The sequence shown here is derived from an EMBL/GenBank/DDBJ whole genome shotgun (WGS) entry which is preliminary data.</text>
</comment>
<gene>
    <name evidence="2" type="ORF">GGQ96_001653</name>
</gene>